<evidence type="ECO:0000259" key="1">
    <source>
        <dbReference type="Pfam" id="PF01266"/>
    </source>
</evidence>
<proteinExistence type="predicted"/>
<dbReference type="Gene3D" id="3.50.50.60">
    <property type="entry name" value="FAD/NAD(P)-binding domain"/>
    <property type="match status" value="1"/>
</dbReference>
<evidence type="ECO:0000313" key="2">
    <source>
        <dbReference type="EMBL" id="MBF8377601.1"/>
    </source>
</evidence>
<dbReference type="RefSeq" id="WP_195867447.1">
    <property type="nucleotide sequence ID" value="NZ_JADPKZ010000037.1"/>
</dbReference>
<gene>
    <name evidence="2" type="ORF">IW967_06945</name>
</gene>
<dbReference type="SUPFAM" id="SSF51905">
    <property type="entry name" value="FAD/NAD(P)-binding domain"/>
    <property type="match status" value="1"/>
</dbReference>
<keyword evidence="3" id="KW-1185">Reference proteome</keyword>
<dbReference type="Proteomes" id="UP000642910">
    <property type="component" value="Unassembled WGS sequence"/>
</dbReference>
<organism evidence="2 3">
    <name type="scientific">Alicyclobacillus mali</name>
    <name type="common">ex Roth et al. 2021</name>
    <dbReference type="NCBI Taxonomy" id="1123961"/>
    <lineage>
        <taxon>Bacteria</taxon>
        <taxon>Bacillati</taxon>
        <taxon>Bacillota</taxon>
        <taxon>Bacilli</taxon>
        <taxon>Bacillales</taxon>
        <taxon>Alicyclobacillaceae</taxon>
        <taxon>Alicyclobacillus</taxon>
    </lineage>
</organism>
<feature type="domain" description="FAD dependent oxidoreductase" evidence="1">
    <location>
        <begin position="30"/>
        <end position="387"/>
    </location>
</feature>
<reference evidence="2 3" key="1">
    <citation type="submission" date="2020-11" db="EMBL/GenBank/DDBJ databases">
        <title>Genomic insight of Alicyclobacillus mali FL 18 reveals a new arsenic-resistant strain, with potential in environmental biotechnology.</title>
        <authorList>
            <person name="Fiorentino G."/>
            <person name="Gallo G."/>
            <person name="Aulitto M."/>
        </authorList>
    </citation>
    <scope>NUCLEOTIDE SEQUENCE [LARGE SCALE GENOMIC DNA]</scope>
    <source>
        <strain evidence="2 3">FL 18</strain>
    </source>
</reference>
<dbReference type="EMBL" id="JADPKZ010000037">
    <property type="protein sequence ID" value="MBF8377601.1"/>
    <property type="molecule type" value="Genomic_DNA"/>
</dbReference>
<dbReference type="Pfam" id="PF01266">
    <property type="entry name" value="DAO"/>
    <property type="match status" value="1"/>
</dbReference>
<dbReference type="InterPro" id="IPR036188">
    <property type="entry name" value="FAD/NAD-bd_sf"/>
</dbReference>
<dbReference type="PANTHER" id="PTHR13847:SF201">
    <property type="entry name" value="PUTATIBE OXIDOREDUCTASE"/>
    <property type="match status" value="1"/>
</dbReference>
<evidence type="ECO:0000313" key="3">
    <source>
        <dbReference type="Proteomes" id="UP000642910"/>
    </source>
</evidence>
<protein>
    <submittedName>
        <fullName evidence="2">FAD-binding oxidoreductase</fullName>
    </submittedName>
</protein>
<accession>A0ABS0F2R8</accession>
<dbReference type="PANTHER" id="PTHR13847">
    <property type="entry name" value="SARCOSINE DEHYDROGENASE-RELATED"/>
    <property type="match status" value="1"/>
</dbReference>
<comment type="caution">
    <text evidence="2">The sequence shown here is derived from an EMBL/GenBank/DDBJ whole genome shotgun (WGS) entry which is preliminary data.</text>
</comment>
<name>A0ABS0F2R8_9BACL</name>
<dbReference type="Gene3D" id="3.30.9.10">
    <property type="entry name" value="D-Amino Acid Oxidase, subunit A, domain 2"/>
    <property type="match status" value="1"/>
</dbReference>
<sequence>MDLHTGRTLWSESDISPMSYPRLDGDVQSDVVVVGGGIGGAIAAWEIAERGFQVVVLERHRVGMGSTRGNTGLLQYANDMPLAEMIRVHGRARAVAFYRRCREGVGRIREIVKQLPEDVEFADRMSVCYASVPADIPRLKDEARALAQHGFAADLVVGRDELRRAFGIDREAALVTYGDAEVNPLKFTRALLAELVRRGAARVFERTAVVRTEENDAHVAVETDAGFRVRARAAVIATGYVFQNTRPLAGARLGCTYAIATEPLSDLAAWPEGALIWETARPYLYMRTTRDRRLVVGGLDLPVPDGPRRDGDLNVRAEQLARLTQQVLPDIGPVSIAYRWASTFGSTSDGWPVVGEHPGFRRVFCSLGYGGNGTVCYAVAADIIARRMAGEARPEDDLLGPDRFALWRRAAKRLSAVMTHGAPG</sequence>
<dbReference type="InterPro" id="IPR006076">
    <property type="entry name" value="FAD-dep_OxRdtase"/>
</dbReference>